<keyword evidence="1" id="KW-1133">Transmembrane helix</keyword>
<dbReference type="EMBL" id="KL367484">
    <property type="protein sequence ID" value="KFD70995.1"/>
    <property type="molecule type" value="Genomic_DNA"/>
</dbReference>
<reference evidence="3 4" key="1">
    <citation type="journal article" date="2014" name="Nat. Genet.">
        <title>Genome and transcriptome of the porcine whipworm Trichuris suis.</title>
        <authorList>
            <person name="Jex A.R."/>
            <person name="Nejsum P."/>
            <person name="Schwarz E.M."/>
            <person name="Hu L."/>
            <person name="Young N.D."/>
            <person name="Hall R.S."/>
            <person name="Korhonen P.K."/>
            <person name="Liao S."/>
            <person name="Thamsborg S."/>
            <person name="Xia J."/>
            <person name="Xu P."/>
            <person name="Wang S."/>
            <person name="Scheerlinck J.P."/>
            <person name="Hofmann A."/>
            <person name="Sternberg P.W."/>
            <person name="Wang J."/>
            <person name="Gasser R.B."/>
        </authorList>
    </citation>
    <scope>NUCLEOTIDE SEQUENCE [LARGE SCALE GENOMIC DNA]</scope>
    <source>
        <strain evidence="3">DCEP-RM93F</strain>
        <strain evidence="2">DCEP-RM93M</strain>
    </source>
</reference>
<sequence>LQLVQTGHTKVVVAAVVLSVVFAGKVGPTAPVAAALFFIFPPSGYVEQHKTANTNFDALPASARPWPQVILLMLLLMMMVVKIGGQETGGTFAIQSAGGKRLSRFVNKRRHTNRYPK</sequence>
<feature type="transmembrane region" description="Helical" evidence="1">
    <location>
        <begin position="12"/>
        <end position="40"/>
    </location>
</feature>
<organism evidence="3">
    <name type="scientific">Trichuris suis</name>
    <name type="common">pig whipworm</name>
    <dbReference type="NCBI Taxonomy" id="68888"/>
    <lineage>
        <taxon>Eukaryota</taxon>
        <taxon>Metazoa</taxon>
        <taxon>Ecdysozoa</taxon>
        <taxon>Nematoda</taxon>
        <taxon>Enoplea</taxon>
        <taxon>Dorylaimia</taxon>
        <taxon>Trichinellida</taxon>
        <taxon>Trichuridae</taxon>
        <taxon>Trichuris</taxon>
    </lineage>
</organism>
<accession>A0A085NNE9</accession>
<evidence type="ECO:0000313" key="2">
    <source>
        <dbReference type="EMBL" id="KFD56469.1"/>
    </source>
</evidence>
<feature type="transmembrane region" description="Helical" evidence="1">
    <location>
        <begin position="66"/>
        <end position="85"/>
    </location>
</feature>
<keyword evidence="4" id="KW-1185">Reference proteome</keyword>
<gene>
    <name evidence="2" type="ORF">M513_02573</name>
    <name evidence="3" type="ORF">M514_02573</name>
</gene>
<evidence type="ECO:0000313" key="3">
    <source>
        <dbReference type="EMBL" id="KFD70995.1"/>
    </source>
</evidence>
<feature type="non-terminal residue" evidence="3">
    <location>
        <position position="1"/>
    </location>
</feature>
<evidence type="ECO:0000313" key="4">
    <source>
        <dbReference type="Proteomes" id="UP000030764"/>
    </source>
</evidence>
<dbReference type="Proteomes" id="UP000030758">
    <property type="component" value="Unassembled WGS sequence"/>
</dbReference>
<name>A0A085NNE9_9BILA</name>
<proteinExistence type="predicted"/>
<keyword evidence="1" id="KW-0812">Transmembrane</keyword>
<protein>
    <submittedName>
        <fullName evidence="3">Uncharacterized protein</fullName>
    </submittedName>
</protein>
<dbReference type="Proteomes" id="UP000030764">
    <property type="component" value="Unassembled WGS sequence"/>
</dbReference>
<dbReference type="EMBL" id="KL363193">
    <property type="protein sequence ID" value="KFD56469.1"/>
    <property type="molecule type" value="Genomic_DNA"/>
</dbReference>
<keyword evidence="1" id="KW-0472">Membrane</keyword>
<dbReference type="AlphaFoldDB" id="A0A085NNE9"/>
<evidence type="ECO:0000256" key="1">
    <source>
        <dbReference type="SAM" id="Phobius"/>
    </source>
</evidence>